<dbReference type="Pfam" id="PF00550">
    <property type="entry name" value="PP-binding"/>
    <property type="match status" value="1"/>
</dbReference>
<dbReference type="RefSeq" id="WP_268640837.1">
    <property type="nucleotide sequence ID" value="NZ_JAMDLW010000090.1"/>
</dbReference>
<evidence type="ECO:0000256" key="7">
    <source>
        <dbReference type="ARBA" id="ARBA00023194"/>
    </source>
</evidence>
<dbReference type="InterPro" id="IPR023213">
    <property type="entry name" value="CAT-like_dom_sf"/>
</dbReference>
<dbReference type="PROSITE" id="PS50075">
    <property type="entry name" value="CARRIER"/>
    <property type="match status" value="1"/>
</dbReference>
<dbReference type="PROSITE" id="PS00455">
    <property type="entry name" value="AMP_BINDING"/>
    <property type="match status" value="1"/>
</dbReference>
<dbReference type="Pfam" id="PF00668">
    <property type="entry name" value="Condensation"/>
    <property type="match status" value="2"/>
</dbReference>
<dbReference type="PROSITE" id="PS00012">
    <property type="entry name" value="PHOSPHOPANTETHEINE"/>
    <property type="match status" value="1"/>
</dbReference>
<organism evidence="10 11">
    <name type="scientific">Paenibacillus apiarius</name>
    <dbReference type="NCBI Taxonomy" id="46240"/>
    <lineage>
        <taxon>Bacteria</taxon>
        <taxon>Bacillati</taxon>
        <taxon>Bacillota</taxon>
        <taxon>Bacilli</taxon>
        <taxon>Bacillales</taxon>
        <taxon>Paenibacillaceae</taxon>
        <taxon>Paenibacillus</taxon>
    </lineage>
</organism>
<dbReference type="Gene3D" id="3.30.559.30">
    <property type="entry name" value="Nonribosomal peptide synthetase, condensation domain"/>
    <property type="match status" value="1"/>
</dbReference>
<dbReference type="Gene3D" id="1.10.1200.10">
    <property type="entry name" value="ACP-like"/>
    <property type="match status" value="1"/>
</dbReference>
<evidence type="ECO:0000256" key="2">
    <source>
        <dbReference type="ARBA" id="ARBA00006432"/>
    </source>
</evidence>
<keyword evidence="7" id="KW-0045">Antibiotic biosynthesis</keyword>
<evidence type="ECO:0000256" key="5">
    <source>
        <dbReference type="ARBA" id="ARBA00022598"/>
    </source>
</evidence>
<dbReference type="InterPro" id="IPR009081">
    <property type="entry name" value="PP-bd_ACP"/>
</dbReference>
<keyword evidence="5" id="KW-0436">Ligase</keyword>
<feature type="non-terminal residue" evidence="10">
    <location>
        <position position="1"/>
    </location>
</feature>
<comment type="cofactor">
    <cofactor evidence="1">
        <name>pantetheine 4'-phosphate</name>
        <dbReference type="ChEBI" id="CHEBI:47942"/>
    </cofactor>
</comment>
<dbReference type="NCBIfam" id="TIGR01720">
    <property type="entry name" value="NRPS-para261"/>
    <property type="match status" value="1"/>
</dbReference>
<accession>A0ABT4E1U9</accession>
<evidence type="ECO:0000256" key="3">
    <source>
        <dbReference type="ARBA" id="ARBA00022450"/>
    </source>
</evidence>
<protein>
    <submittedName>
        <fullName evidence="10">Amino acid adenylation domain-containing protein</fullName>
    </submittedName>
</protein>
<dbReference type="Gene3D" id="3.40.50.980">
    <property type="match status" value="2"/>
</dbReference>
<comment type="similarity">
    <text evidence="2">Belongs to the ATP-dependent AMP-binding enzyme family.</text>
</comment>
<dbReference type="Pfam" id="PF13193">
    <property type="entry name" value="AMP-binding_C"/>
    <property type="match status" value="1"/>
</dbReference>
<name>A0ABT4E1U9_9BACL</name>
<proteinExistence type="inferred from homology"/>
<evidence type="ECO:0000259" key="9">
    <source>
        <dbReference type="PROSITE" id="PS50075"/>
    </source>
</evidence>
<feature type="non-terminal residue" evidence="10">
    <location>
        <position position="1228"/>
    </location>
</feature>
<dbReference type="CDD" id="cd19534">
    <property type="entry name" value="E_NRPS"/>
    <property type="match status" value="1"/>
</dbReference>
<dbReference type="SMART" id="SM00823">
    <property type="entry name" value="PKS_PP"/>
    <property type="match status" value="1"/>
</dbReference>
<dbReference type="SUPFAM" id="SSF52777">
    <property type="entry name" value="CoA-dependent acyltransferases"/>
    <property type="match status" value="3"/>
</dbReference>
<keyword evidence="6" id="KW-0677">Repeat</keyword>
<evidence type="ECO:0000313" key="10">
    <source>
        <dbReference type="EMBL" id="MCY9523581.1"/>
    </source>
</evidence>
<dbReference type="Proteomes" id="UP001207626">
    <property type="component" value="Unassembled WGS sequence"/>
</dbReference>
<sequence>LTAAEQEQLLTQFHELGQFNDSGTTAALLRDMTLHALFEQQAAKTPERLAVVCGDDSMTYRELNERANRLARVVLRYGAGPESLVAVQCERSVDMAIALLAVLKAGAAYLPISPQEPAERVQFLLEDSGATVLLSASAQEASCPVLGLDDGRIELESPENLAGYAKPNNLAYVIYTSGTSGQPKGVMVEHGSIVHTLQWKAEAYDFDGGRVLHASPFIFDAFITHFFGPLVAGATVVMLRDEELKDPEVIIRTLAEQKITHAQFPTGLLAALLEMTRPEQLATVRSVVTGGEKISAALIEKILVYSQIEFVSEYGPTENSVVTTALPVTDPGQSHTLGRSIGQTKVHVLAADGQLQPIGVPGELCISGPGLARGYLNQPELTAERFVASPFAPDERLYRTGDLARWLPDGNLEYMGRMDGQVKIRGYRIEPGEIEAQLLQLTGVSKAVVAALPDASGSLQLCAYVVGGELDFPQLRSLLSSALPAYMVPASFVQLEQLPLTANGKIDLKALPKPDAALAHAPYAAPRTPVEQALVTVWQQVLGVPQVGIHDSFFDLGGDSIKAIQAVSRLMQAGYKLDMKDLFRYPDAAQLSDHIVPVSRIAEQGEIRGPVPLTPIQHWFAERDLADAHHFNQAVMLYREERFDVQALRLAMKRITVHHDALRMVFVPSADGGYAAMNRGVKEGDLYGLEVFDFREEQAWSRLVEAKARELQAGISLDTGPLVQLGLFQCGDGDHLLIVIHHLVIDGVSWRILLEDIAAAYEQAAQGQDIRLPQKTDSFQVWSQQLAAYASSPAMEAEREYWSQMASREQVPLPKDNDQGGDTVENSAMLTLQWSRRETQRLLTEAHRAYGTEINDLLLTALGMAIQEWTGSEQVAVMLEGHGRESILPNVDVSLTVGWFTSAYPVMLDMKADLDLPRRIKLVKETLRSIPHKGIGYGILRYLSPSREDGIRALAPEISFNYLGQFDQDLQRSGLQISPLSSGDAVSRRQKRAATLDFNGLIAGGALSLNLSYSAEQYRKKTMRQLAQRLKHHLQEVIHHCVGKERAELTPSDVLQQGMAIEELEALVERNQIVGDVENVYALTPMQQGMLFHSRLDPQSGAYVNQMLISLQGKLDLAALERSWNMVIQRHAVLRTSVDSGWRDQPLQVVYRSRSLRIAYSDISMKSTAEQELELAFLKEEDRKKGFAVESDSLMRVAVVRTGPETHQLLWSFHHILMDGWCLPLVVK</sequence>
<dbReference type="Pfam" id="PF00501">
    <property type="entry name" value="AMP-binding"/>
    <property type="match status" value="1"/>
</dbReference>
<dbReference type="InterPro" id="IPR001242">
    <property type="entry name" value="Condensation_dom"/>
</dbReference>
<dbReference type="SUPFAM" id="SSF47336">
    <property type="entry name" value="ACP-like"/>
    <property type="match status" value="1"/>
</dbReference>
<dbReference type="InterPro" id="IPR045851">
    <property type="entry name" value="AMP-bd_C_sf"/>
</dbReference>
<dbReference type="PANTHER" id="PTHR45527">
    <property type="entry name" value="NONRIBOSOMAL PEPTIDE SYNTHETASE"/>
    <property type="match status" value="1"/>
</dbReference>
<keyword evidence="8" id="KW-0511">Multifunctional enzyme</keyword>
<comment type="caution">
    <text evidence="10">The sequence shown here is derived from an EMBL/GenBank/DDBJ whole genome shotgun (WGS) entry which is preliminary data.</text>
</comment>
<dbReference type="InterPro" id="IPR010071">
    <property type="entry name" value="AA_adenyl_dom"/>
</dbReference>
<feature type="domain" description="Carrier" evidence="9">
    <location>
        <begin position="525"/>
        <end position="599"/>
    </location>
</feature>
<keyword evidence="11" id="KW-1185">Reference proteome</keyword>
<evidence type="ECO:0000256" key="8">
    <source>
        <dbReference type="ARBA" id="ARBA00023268"/>
    </source>
</evidence>
<evidence type="ECO:0000256" key="1">
    <source>
        <dbReference type="ARBA" id="ARBA00001957"/>
    </source>
</evidence>
<dbReference type="Gene3D" id="3.30.559.10">
    <property type="entry name" value="Chloramphenicol acetyltransferase-like domain"/>
    <property type="match status" value="2"/>
</dbReference>
<dbReference type="InterPro" id="IPR036736">
    <property type="entry name" value="ACP-like_sf"/>
</dbReference>
<dbReference type="NCBIfam" id="TIGR01733">
    <property type="entry name" value="AA-adenyl-dom"/>
    <property type="match status" value="1"/>
</dbReference>
<dbReference type="InterPro" id="IPR010060">
    <property type="entry name" value="NRPS_synth"/>
</dbReference>
<evidence type="ECO:0000256" key="6">
    <source>
        <dbReference type="ARBA" id="ARBA00022737"/>
    </source>
</evidence>
<dbReference type="InterPro" id="IPR006162">
    <property type="entry name" value="Ppantetheine_attach_site"/>
</dbReference>
<gene>
    <name evidence="10" type="ORF">M5X09_28715</name>
</gene>
<dbReference type="CDD" id="cd05930">
    <property type="entry name" value="A_NRPS"/>
    <property type="match status" value="1"/>
</dbReference>
<reference evidence="10 11" key="1">
    <citation type="submission" date="2022-05" db="EMBL/GenBank/DDBJ databases">
        <title>Genome Sequencing of Bee-Associated Microbes.</title>
        <authorList>
            <person name="Dunlap C."/>
        </authorList>
    </citation>
    <scope>NUCLEOTIDE SEQUENCE [LARGE SCALE GENOMIC DNA]</scope>
    <source>
        <strain evidence="10 11">NRRL NRS-1438</strain>
    </source>
</reference>
<dbReference type="InterPro" id="IPR020845">
    <property type="entry name" value="AMP-binding_CS"/>
</dbReference>
<dbReference type="InterPro" id="IPR000873">
    <property type="entry name" value="AMP-dep_synth/lig_dom"/>
</dbReference>
<keyword evidence="3" id="KW-0596">Phosphopantetheine</keyword>
<dbReference type="Gene3D" id="2.30.38.10">
    <property type="entry name" value="Luciferase, Domain 3"/>
    <property type="match status" value="1"/>
</dbReference>
<dbReference type="InterPro" id="IPR025110">
    <property type="entry name" value="AMP-bd_C"/>
</dbReference>
<evidence type="ECO:0000256" key="4">
    <source>
        <dbReference type="ARBA" id="ARBA00022553"/>
    </source>
</evidence>
<evidence type="ECO:0000313" key="11">
    <source>
        <dbReference type="Proteomes" id="UP001207626"/>
    </source>
</evidence>
<keyword evidence="4" id="KW-0597">Phosphoprotein</keyword>
<dbReference type="Gene3D" id="3.30.300.30">
    <property type="match status" value="1"/>
</dbReference>
<dbReference type="InterPro" id="IPR020806">
    <property type="entry name" value="PKS_PP-bd"/>
</dbReference>
<dbReference type="PANTHER" id="PTHR45527:SF1">
    <property type="entry name" value="FATTY ACID SYNTHASE"/>
    <property type="match status" value="1"/>
</dbReference>
<dbReference type="EMBL" id="JAMDLW010000090">
    <property type="protein sequence ID" value="MCY9523581.1"/>
    <property type="molecule type" value="Genomic_DNA"/>
</dbReference>
<dbReference type="SUPFAM" id="SSF56801">
    <property type="entry name" value="Acetyl-CoA synthetase-like"/>
    <property type="match status" value="1"/>
</dbReference>